<organism evidence="1 2">
    <name type="scientific">Ralstonia wenshanensis</name>
    <dbReference type="NCBI Taxonomy" id="2842456"/>
    <lineage>
        <taxon>Bacteria</taxon>
        <taxon>Pseudomonadati</taxon>
        <taxon>Pseudomonadota</taxon>
        <taxon>Betaproteobacteria</taxon>
        <taxon>Burkholderiales</taxon>
        <taxon>Burkholderiaceae</taxon>
        <taxon>Ralstonia</taxon>
    </lineage>
</organism>
<accession>A0AAD2BFC7</accession>
<proteinExistence type="predicted"/>
<reference evidence="1 2" key="1">
    <citation type="submission" date="2023-07" db="EMBL/GenBank/DDBJ databases">
        <authorList>
            <person name="Peeters C."/>
        </authorList>
    </citation>
    <scope>NUCLEOTIDE SEQUENCE [LARGE SCALE GENOMIC DNA]</scope>
    <source>
        <strain evidence="1 2">LMG 18091</strain>
    </source>
</reference>
<keyword evidence="2" id="KW-1185">Reference proteome</keyword>
<evidence type="ECO:0000313" key="1">
    <source>
        <dbReference type="EMBL" id="CAJ0707281.1"/>
    </source>
</evidence>
<name>A0AAD2BFC7_9RALS</name>
<dbReference type="RefSeq" id="WP_260803283.1">
    <property type="nucleotide sequence ID" value="NZ_CATWAF010000011.1"/>
</dbReference>
<evidence type="ECO:0000313" key="2">
    <source>
        <dbReference type="Proteomes" id="UP001189915"/>
    </source>
</evidence>
<dbReference type="Proteomes" id="UP001189915">
    <property type="component" value="Unassembled WGS sequence"/>
</dbReference>
<dbReference type="EMBL" id="CATWAF010000011">
    <property type="protein sequence ID" value="CAJ0707281.1"/>
    <property type="molecule type" value="Genomic_DNA"/>
</dbReference>
<protein>
    <submittedName>
        <fullName evidence="1">Uncharacterized protein</fullName>
    </submittedName>
</protein>
<comment type="caution">
    <text evidence="1">The sequence shown here is derived from an EMBL/GenBank/DDBJ whole genome shotgun (WGS) entry which is preliminary data.</text>
</comment>
<sequence length="134" mass="13445">MNLSLIEMSRRLTALEARVPEALSQGLASATAAMEQAARAKAMESAAAAGITDAAHVNALRDSIGREAKGLEAAIGSNANRAVVLELGSAQTPPHPFLGAVADAHADAVQKSVGDAVTAVLKGRPLASAASAHT</sequence>
<gene>
    <name evidence="1" type="ORF">LMG18091_04921</name>
</gene>
<dbReference type="AlphaFoldDB" id="A0AAD2BFC7"/>